<dbReference type="Proteomes" id="UP000239907">
    <property type="component" value="Unassembled WGS sequence"/>
</dbReference>
<accession>A0A2S7U6L8</accession>
<feature type="signal peptide" evidence="1">
    <location>
        <begin position="1"/>
        <end position="23"/>
    </location>
</feature>
<dbReference type="OrthoDB" id="192530at2"/>
<proteinExistence type="predicted"/>
<dbReference type="RefSeq" id="WP_105044712.1">
    <property type="nucleotide sequence ID" value="NZ_MQWA01000001.1"/>
</dbReference>
<dbReference type="InterPro" id="IPR019837">
    <property type="entry name" value="CHP02597"/>
</dbReference>
<feature type="chain" id="PRO_5015485508" evidence="1">
    <location>
        <begin position="24"/>
        <end position="355"/>
    </location>
</feature>
<gene>
    <name evidence="2" type="ORF">BSZ32_18055</name>
</gene>
<evidence type="ECO:0000313" key="2">
    <source>
        <dbReference type="EMBL" id="PQJ30187.1"/>
    </source>
</evidence>
<protein>
    <submittedName>
        <fullName evidence="2">Uncharacterized protein</fullName>
    </submittedName>
</protein>
<keyword evidence="1" id="KW-0732">Signal</keyword>
<dbReference type="AlphaFoldDB" id="A0A2S7U6L8"/>
<keyword evidence="3" id="KW-1185">Reference proteome</keyword>
<comment type="caution">
    <text evidence="2">The sequence shown here is derived from an EMBL/GenBank/DDBJ whole genome shotgun (WGS) entry which is preliminary data.</text>
</comment>
<sequence length="355" mass="37383">MNKIQIAGFTALTLLGSLSAIQAAEATTDPVGYMSTPCPLGSDTLVTVPFAGELAYPGAVLGTPIQIDETLTIDVSGTPFIADEYNTLYMLRVTSGASEGDVFQITGTTASSIDIDLNGATPTIVDTTTFRIVKFWTLSTLFPPATQTTVDPAASAFATLNHTLILLPSSGNGINLSSGSSHYILSGQWNIVGGGDSSDTLLWPGSHFTIRHNAGVTVPTIYTPAGTVDTGKIIIPLNSLQASDQDNYVSIPRPIDITIADLGLTTTGTPAVFEPKNGAFDSTFDQIIVFDNTDENQNKSASATYFYNNDSSQWEKFGSSADAGTDIIPAASGIIIRKTASTVDQTVLWTNTPTY</sequence>
<name>A0A2S7U6L8_9BACT</name>
<reference evidence="2 3" key="1">
    <citation type="submission" date="2016-12" db="EMBL/GenBank/DDBJ databases">
        <title>Study of bacterial adaptation to deep sea.</title>
        <authorList>
            <person name="Song J."/>
            <person name="Yoshizawa S."/>
            <person name="Kogure K."/>
        </authorList>
    </citation>
    <scope>NUCLEOTIDE SEQUENCE [LARGE SCALE GENOMIC DNA]</scope>
    <source>
        <strain evidence="2 3">SAORIC-165</strain>
    </source>
</reference>
<organism evidence="2 3">
    <name type="scientific">Rubritalea profundi</name>
    <dbReference type="NCBI Taxonomy" id="1658618"/>
    <lineage>
        <taxon>Bacteria</taxon>
        <taxon>Pseudomonadati</taxon>
        <taxon>Verrucomicrobiota</taxon>
        <taxon>Verrucomicrobiia</taxon>
        <taxon>Verrucomicrobiales</taxon>
        <taxon>Rubritaleaceae</taxon>
        <taxon>Rubritalea</taxon>
    </lineage>
</organism>
<evidence type="ECO:0000313" key="3">
    <source>
        <dbReference type="Proteomes" id="UP000239907"/>
    </source>
</evidence>
<dbReference type="EMBL" id="MQWA01000001">
    <property type="protein sequence ID" value="PQJ30187.1"/>
    <property type="molecule type" value="Genomic_DNA"/>
</dbReference>
<evidence type="ECO:0000256" key="1">
    <source>
        <dbReference type="SAM" id="SignalP"/>
    </source>
</evidence>
<dbReference type="NCBIfam" id="TIGR02597">
    <property type="entry name" value="TIGR02597 family protein"/>
    <property type="match status" value="1"/>
</dbReference>